<dbReference type="AlphaFoldDB" id="A0A4Y2SPK6"/>
<accession>A0A4Y2SPK6</accession>
<gene>
    <name evidence="2" type="ORF">AVEN_140786_1</name>
</gene>
<evidence type="ECO:0000256" key="1">
    <source>
        <dbReference type="SAM" id="MobiDB-lite"/>
    </source>
</evidence>
<keyword evidence="3" id="KW-1185">Reference proteome</keyword>
<protein>
    <submittedName>
        <fullName evidence="2">Uncharacterized protein</fullName>
    </submittedName>
</protein>
<proteinExistence type="predicted"/>
<feature type="region of interest" description="Disordered" evidence="1">
    <location>
        <begin position="1"/>
        <end position="87"/>
    </location>
</feature>
<comment type="caution">
    <text evidence="2">The sequence shown here is derived from an EMBL/GenBank/DDBJ whole genome shotgun (WGS) entry which is preliminary data.</text>
</comment>
<sequence>MRLGYQPIDTPGTEMYYPSNEKPRTANTGGNLLSMRSKKQTDWQKFLMESSLAYPRGKEKNPKNSRGGKNRKRSDTTVPRGPEARHT</sequence>
<dbReference type="EMBL" id="BGPR01023243">
    <property type="protein sequence ID" value="GBN90262.1"/>
    <property type="molecule type" value="Genomic_DNA"/>
</dbReference>
<name>A0A4Y2SPK6_ARAVE</name>
<dbReference type="Proteomes" id="UP000499080">
    <property type="component" value="Unassembled WGS sequence"/>
</dbReference>
<reference evidence="2 3" key="1">
    <citation type="journal article" date="2019" name="Sci. Rep.">
        <title>Orb-weaving spider Araneus ventricosus genome elucidates the spidroin gene catalogue.</title>
        <authorList>
            <person name="Kono N."/>
            <person name="Nakamura H."/>
            <person name="Ohtoshi R."/>
            <person name="Moran D.A.P."/>
            <person name="Shinohara A."/>
            <person name="Yoshida Y."/>
            <person name="Fujiwara M."/>
            <person name="Mori M."/>
            <person name="Tomita M."/>
            <person name="Arakawa K."/>
        </authorList>
    </citation>
    <scope>NUCLEOTIDE SEQUENCE [LARGE SCALE GENOMIC DNA]</scope>
</reference>
<evidence type="ECO:0000313" key="3">
    <source>
        <dbReference type="Proteomes" id="UP000499080"/>
    </source>
</evidence>
<organism evidence="2 3">
    <name type="scientific">Araneus ventricosus</name>
    <name type="common">Orbweaver spider</name>
    <name type="synonym">Epeira ventricosa</name>
    <dbReference type="NCBI Taxonomy" id="182803"/>
    <lineage>
        <taxon>Eukaryota</taxon>
        <taxon>Metazoa</taxon>
        <taxon>Ecdysozoa</taxon>
        <taxon>Arthropoda</taxon>
        <taxon>Chelicerata</taxon>
        <taxon>Arachnida</taxon>
        <taxon>Araneae</taxon>
        <taxon>Araneomorphae</taxon>
        <taxon>Entelegynae</taxon>
        <taxon>Araneoidea</taxon>
        <taxon>Araneidae</taxon>
        <taxon>Araneus</taxon>
    </lineage>
</organism>
<evidence type="ECO:0000313" key="2">
    <source>
        <dbReference type="EMBL" id="GBN90262.1"/>
    </source>
</evidence>